<dbReference type="EMBL" id="PDUG01000007">
    <property type="protein sequence ID" value="PIC14848.1"/>
    <property type="molecule type" value="Genomic_DNA"/>
</dbReference>
<evidence type="ECO:0000313" key="3">
    <source>
        <dbReference type="Proteomes" id="UP000230233"/>
    </source>
</evidence>
<dbReference type="Gene3D" id="1.10.10.1450">
    <property type="match status" value="1"/>
</dbReference>
<name>A0A2G5SII7_9PELO</name>
<protein>
    <recommendedName>
        <fullName evidence="1">Mos1 transposase HTH domain-containing protein</fullName>
    </recommendedName>
</protein>
<dbReference type="InterPro" id="IPR041426">
    <property type="entry name" value="Mos1_HTH"/>
</dbReference>
<dbReference type="Proteomes" id="UP000230233">
    <property type="component" value="Unassembled WGS sequence"/>
</dbReference>
<comment type="caution">
    <text evidence="2">The sequence shown here is derived from an EMBL/GenBank/DDBJ whole genome shotgun (WGS) entry which is preliminary data.</text>
</comment>
<proteinExistence type="predicted"/>
<dbReference type="AlphaFoldDB" id="A0A2G5SII7"/>
<dbReference type="Pfam" id="PF17906">
    <property type="entry name" value="HTH_48"/>
    <property type="match status" value="1"/>
</dbReference>
<dbReference type="OrthoDB" id="5859751at2759"/>
<evidence type="ECO:0000259" key="1">
    <source>
        <dbReference type="Pfam" id="PF17906"/>
    </source>
</evidence>
<reference evidence="3" key="1">
    <citation type="submission" date="2017-10" db="EMBL/GenBank/DDBJ databases">
        <title>Rapid genome shrinkage in a self-fertile nematode reveals novel sperm competition proteins.</title>
        <authorList>
            <person name="Yin D."/>
            <person name="Schwarz E.M."/>
            <person name="Thomas C.G."/>
            <person name="Felde R.L."/>
            <person name="Korf I.F."/>
            <person name="Cutter A.D."/>
            <person name="Schartner C.M."/>
            <person name="Ralston E.J."/>
            <person name="Meyer B.J."/>
            <person name="Haag E.S."/>
        </authorList>
    </citation>
    <scope>NUCLEOTIDE SEQUENCE [LARGE SCALE GENOMIC DNA]</scope>
    <source>
        <strain evidence="3">JU1422</strain>
    </source>
</reference>
<sequence length="97" mass="11729">MERIPEFLKNNDHYLKSCILYEVALKKPIPDSYQTFCDAVGKDAMEYWDFEFWYKRFCQGELDFDYDRSRDPVPKVLMDMPVNLMEKITENLDTVER</sequence>
<feature type="domain" description="Mos1 transposase HTH" evidence="1">
    <location>
        <begin position="13"/>
        <end position="61"/>
    </location>
</feature>
<keyword evidence="3" id="KW-1185">Reference proteome</keyword>
<evidence type="ECO:0000313" key="2">
    <source>
        <dbReference type="EMBL" id="PIC14848.1"/>
    </source>
</evidence>
<gene>
    <name evidence="2" type="ORF">B9Z55_027017</name>
</gene>
<organism evidence="2 3">
    <name type="scientific">Caenorhabditis nigoni</name>
    <dbReference type="NCBI Taxonomy" id="1611254"/>
    <lineage>
        <taxon>Eukaryota</taxon>
        <taxon>Metazoa</taxon>
        <taxon>Ecdysozoa</taxon>
        <taxon>Nematoda</taxon>
        <taxon>Chromadorea</taxon>
        <taxon>Rhabditida</taxon>
        <taxon>Rhabditina</taxon>
        <taxon>Rhabditomorpha</taxon>
        <taxon>Rhabditoidea</taxon>
        <taxon>Rhabditidae</taxon>
        <taxon>Peloderinae</taxon>
        <taxon>Caenorhabditis</taxon>
    </lineage>
</organism>
<accession>A0A2G5SII7</accession>